<dbReference type="Proteomes" id="UP000799444">
    <property type="component" value="Unassembled WGS sequence"/>
</dbReference>
<proteinExistence type="predicted"/>
<feature type="non-terminal residue" evidence="1">
    <location>
        <position position="1"/>
    </location>
</feature>
<dbReference type="OrthoDB" id="3713149at2759"/>
<feature type="non-terminal residue" evidence="1">
    <location>
        <position position="186"/>
    </location>
</feature>
<organism evidence="1 2">
    <name type="scientific">Polyplosphaeria fusca</name>
    <dbReference type="NCBI Taxonomy" id="682080"/>
    <lineage>
        <taxon>Eukaryota</taxon>
        <taxon>Fungi</taxon>
        <taxon>Dikarya</taxon>
        <taxon>Ascomycota</taxon>
        <taxon>Pezizomycotina</taxon>
        <taxon>Dothideomycetes</taxon>
        <taxon>Pleosporomycetidae</taxon>
        <taxon>Pleosporales</taxon>
        <taxon>Tetraplosphaeriaceae</taxon>
        <taxon>Polyplosphaeria</taxon>
    </lineage>
</organism>
<dbReference type="EMBL" id="ML996373">
    <property type="protein sequence ID" value="KAF2726918.1"/>
    <property type="molecule type" value="Genomic_DNA"/>
</dbReference>
<comment type="caution">
    <text evidence="1">The sequence shown here is derived from an EMBL/GenBank/DDBJ whole genome shotgun (WGS) entry which is preliminary data.</text>
</comment>
<reference evidence="1" key="1">
    <citation type="journal article" date="2020" name="Stud. Mycol.">
        <title>101 Dothideomycetes genomes: a test case for predicting lifestyles and emergence of pathogens.</title>
        <authorList>
            <person name="Haridas S."/>
            <person name="Albert R."/>
            <person name="Binder M."/>
            <person name="Bloem J."/>
            <person name="Labutti K."/>
            <person name="Salamov A."/>
            <person name="Andreopoulos B."/>
            <person name="Baker S."/>
            <person name="Barry K."/>
            <person name="Bills G."/>
            <person name="Bluhm B."/>
            <person name="Cannon C."/>
            <person name="Castanera R."/>
            <person name="Culley D."/>
            <person name="Daum C."/>
            <person name="Ezra D."/>
            <person name="Gonzalez J."/>
            <person name="Henrissat B."/>
            <person name="Kuo A."/>
            <person name="Liang C."/>
            <person name="Lipzen A."/>
            <person name="Lutzoni F."/>
            <person name="Magnuson J."/>
            <person name="Mondo S."/>
            <person name="Nolan M."/>
            <person name="Ohm R."/>
            <person name="Pangilinan J."/>
            <person name="Park H.-J."/>
            <person name="Ramirez L."/>
            <person name="Alfaro M."/>
            <person name="Sun H."/>
            <person name="Tritt A."/>
            <person name="Yoshinaga Y."/>
            <person name="Zwiers L.-H."/>
            <person name="Turgeon B."/>
            <person name="Goodwin S."/>
            <person name="Spatafora J."/>
            <person name="Crous P."/>
            <person name="Grigoriev I."/>
        </authorList>
    </citation>
    <scope>NUCLEOTIDE SEQUENCE</scope>
    <source>
        <strain evidence="1">CBS 125425</strain>
    </source>
</reference>
<evidence type="ECO:0000313" key="1">
    <source>
        <dbReference type="EMBL" id="KAF2726918.1"/>
    </source>
</evidence>
<sequence>YLYSHLKKDEKEEYKDAMAFWEKSQTRFTTLKKVYENFSLQILSTVAIGHLPLIIGDSKPRRRLQILRDRFNPGEWDRQEQLRVKYDALKKRPKHANIESWLDSWISICTEGKEADMPIFLQDNPQRDFFQAVLPLDEAWGSYQLTMLIDQKNRHQSTTLIDTLVNSFRTMYRIKKPAASSLGTFS</sequence>
<accession>A0A9P4QGM9</accession>
<dbReference type="AlphaFoldDB" id="A0A9P4QGM9"/>
<gene>
    <name evidence="1" type="ORF">EJ04DRAFT_405342</name>
</gene>
<protein>
    <submittedName>
        <fullName evidence="1">Uncharacterized protein</fullName>
    </submittedName>
</protein>
<keyword evidence="2" id="KW-1185">Reference proteome</keyword>
<name>A0A9P4QGM9_9PLEO</name>
<evidence type="ECO:0000313" key="2">
    <source>
        <dbReference type="Proteomes" id="UP000799444"/>
    </source>
</evidence>